<proteinExistence type="predicted"/>
<name>A0A8H6NP41_9PEZI</name>
<gene>
    <name evidence="1" type="ORF">CPLU01_01525</name>
</gene>
<comment type="caution">
    <text evidence="1">The sequence shown here is derived from an EMBL/GenBank/DDBJ whole genome shotgun (WGS) entry which is preliminary data.</text>
</comment>
<dbReference type="AlphaFoldDB" id="A0A8H6NP41"/>
<evidence type="ECO:0000313" key="1">
    <source>
        <dbReference type="EMBL" id="KAF6839928.1"/>
    </source>
</evidence>
<protein>
    <submittedName>
        <fullName evidence="1">Uncharacterized protein</fullName>
    </submittedName>
</protein>
<sequence length="241" mass="27274">MSAVLACVRDAFLGMFRKVRNVFRSIVDWLRLAYSPCPYWRGNMIAVQANGNPPFHGPLRMVISRVFQPSPWNVMEVSIMRPGDLPLRAVLKLFDRRFSPCVRDGRLAEACPPGEWSPAFEEEFQDFVRRGEAKEWVEYRKSEGFDAAEKRNKLEEEVDRQLECEAAMNAELARLQGQSIETKGIRTPKVYATVSLSSLREDSSEALDVRGILLECIPGFSYDAVGAGGHDEESRVNRSTP</sequence>
<evidence type="ECO:0000313" key="2">
    <source>
        <dbReference type="Proteomes" id="UP000654918"/>
    </source>
</evidence>
<accession>A0A8H6NP41</accession>
<organism evidence="1 2">
    <name type="scientific">Colletotrichum plurivorum</name>
    <dbReference type="NCBI Taxonomy" id="2175906"/>
    <lineage>
        <taxon>Eukaryota</taxon>
        <taxon>Fungi</taxon>
        <taxon>Dikarya</taxon>
        <taxon>Ascomycota</taxon>
        <taxon>Pezizomycotina</taxon>
        <taxon>Sordariomycetes</taxon>
        <taxon>Hypocreomycetidae</taxon>
        <taxon>Glomerellales</taxon>
        <taxon>Glomerellaceae</taxon>
        <taxon>Colletotrichum</taxon>
        <taxon>Colletotrichum orchidearum species complex</taxon>
    </lineage>
</organism>
<dbReference type="Proteomes" id="UP000654918">
    <property type="component" value="Unassembled WGS sequence"/>
</dbReference>
<dbReference type="EMBL" id="WIGO01000010">
    <property type="protein sequence ID" value="KAF6839928.1"/>
    <property type="molecule type" value="Genomic_DNA"/>
</dbReference>
<reference evidence="1" key="1">
    <citation type="journal article" date="2020" name="Phytopathology">
        <title>Genome Sequence Resources of Colletotrichum truncatum, C. plurivorum, C. musicola, and C. sojae: Four Species Pathogenic to Soybean (Glycine max).</title>
        <authorList>
            <person name="Rogerio F."/>
            <person name="Boufleur T.R."/>
            <person name="Ciampi-Guillardi M."/>
            <person name="Sukno S.A."/>
            <person name="Thon M.R."/>
            <person name="Massola Junior N.S."/>
            <person name="Baroncelli R."/>
        </authorList>
    </citation>
    <scope>NUCLEOTIDE SEQUENCE</scope>
    <source>
        <strain evidence="1">LFN00145</strain>
    </source>
</reference>
<keyword evidence="2" id="KW-1185">Reference proteome</keyword>